<reference evidence="1" key="1">
    <citation type="submission" date="2024-06" db="EMBL/GenBank/DDBJ databases">
        <authorList>
            <person name="Li T."/>
            <person name="Gao R."/>
        </authorList>
    </citation>
    <scope>NUCLEOTIDE SEQUENCE</scope>
    <source>
        <strain evidence="1">ZPR3</strain>
        <plasmid evidence="1">unnamed4</plasmid>
    </source>
</reference>
<name>A0AAU7S6B6_9HYPH</name>
<dbReference type="RefSeq" id="WP_349963230.1">
    <property type="nucleotide sequence ID" value="NZ_CP157964.1"/>
</dbReference>
<proteinExistence type="predicted"/>
<protein>
    <submittedName>
        <fullName evidence="1">Uncharacterized protein</fullName>
    </submittedName>
</protein>
<organism evidence="1">
    <name type="scientific">Rhizobium sp. ZPR3</name>
    <dbReference type="NCBI Taxonomy" id="3158967"/>
    <lineage>
        <taxon>Bacteria</taxon>
        <taxon>Pseudomonadati</taxon>
        <taxon>Pseudomonadota</taxon>
        <taxon>Alphaproteobacteria</taxon>
        <taxon>Hyphomicrobiales</taxon>
        <taxon>Rhizobiaceae</taxon>
        <taxon>Rhizobium/Agrobacterium group</taxon>
        <taxon>Rhizobium</taxon>
    </lineage>
</organism>
<keyword evidence="1" id="KW-0614">Plasmid</keyword>
<dbReference type="EMBL" id="CP157964">
    <property type="protein sequence ID" value="XBT97972.1"/>
    <property type="molecule type" value="Genomic_DNA"/>
</dbReference>
<dbReference type="AlphaFoldDB" id="A0AAU7S6B6"/>
<evidence type="ECO:0000313" key="1">
    <source>
        <dbReference type="EMBL" id="XBT97972.1"/>
    </source>
</evidence>
<geneLocation type="plasmid" evidence="1">
    <name>unnamed4</name>
</geneLocation>
<gene>
    <name evidence="1" type="ORF">ABM479_34410</name>
</gene>
<accession>A0AAU7S6B6</accession>
<sequence length="116" mass="12667">MMETIGTQEEPEIAYEMARRLLETEDNWVGVMLRVSCALRENGGPAARRLTFIAHGLINETRAGLAKGVIGVVLSHPARLPADTLVTEMAEALNTQRTSIVSQHVLPFEINTAANI</sequence>